<dbReference type="SUPFAM" id="SSF50685">
    <property type="entry name" value="Barwin-like endoglucanases"/>
    <property type="match status" value="1"/>
</dbReference>
<evidence type="ECO:0000256" key="2">
    <source>
        <dbReference type="ARBA" id="ARBA00010421"/>
    </source>
</evidence>
<protein>
    <submittedName>
        <fullName evidence="5">Heat-stable 19 kDa antigen</fullName>
    </submittedName>
</protein>
<evidence type="ECO:0000313" key="5">
    <source>
        <dbReference type="EMBL" id="KAJ5484163.1"/>
    </source>
</evidence>
<dbReference type="CDD" id="cd22778">
    <property type="entry name" value="DPBB_CEPL-like"/>
    <property type="match status" value="1"/>
</dbReference>
<keyword evidence="4" id="KW-0732">Signal</keyword>
<dbReference type="EMBL" id="JAPWDQ010000006">
    <property type="protein sequence ID" value="KAJ5484163.1"/>
    <property type="molecule type" value="Genomic_DNA"/>
</dbReference>
<dbReference type="Pfam" id="PF07249">
    <property type="entry name" value="Cerato-platanin"/>
    <property type="match status" value="1"/>
</dbReference>
<dbReference type="AlphaFoldDB" id="A0A9X0BTZ2"/>
<evidence type="ECO:0000256" key="3">
    <source>
        <dbReference type="ARBA" id="ARBA00022525"/>
    </source>
</evidence>
<comment type="caution">
    <text evidence="5">The sequence shown here is derived from an EMBL/GenBank/DDBJ whole genome shotgun (WGS) entry which is preliminary data.</text>
</comment>
<organism evidence="5 6">
    <name type="scientific">Penicillium diatomitis</name>
    <dbReference type="NCBI Taxonomy" id="2819901"/>
    <lineage>
        <taxon>Eukaryota</taxon>
        <taxon>Fungi</taxon>
        <taxon>Dikarya</taxon>
        <taxon>Ascomycota</taxon>
        <taxon>Pezizomycotina</taxon>
        <taxon>Eurotiomycetes</taxon>
        <taxon>Eurotiomycetidae</taxon>
        <taxon>Eurotiales</taxon>
        <taxon>Aspergillaceae</taxon>
        <taxon>Penicillium</taxon>
    </lineage>
</organism>
<gene>
    <name evidence="5" type="ORF">N7539_005959</name>
</gene>
<reference evidence="5" key="1">
    <citation type="submission" date="2022-12" db="EMBL/GenBank/DDBJ databases">
        <authorList>
            <person name="Petersen C."/>
        </authorList>
    </citation>
    <scope>NUCLEOTIDE SEQUENCE</scope>
    <source>
        <strain evidence="5">IBT 30728</strain>
    </source>
</reference>
<reference evidence="5" key="2">
    <citation type="journal article" date="2023" name="IMA Fungus">
        <title>Comparative genomic study of the Penicillium genus elucidates a diverse pangenome and 15 lateral gene transfer events.</title>
        <authorList>
            <person name="Petersen C."/>
            <person name="Sorensen T."/>
            <person name="Nielsen M.R."/>
            <person name="Sondergaard T.E."/>
            <person name="Sorensen J.L."/>
            <person name="Fitzpatrick D.A."/>
            <person name="Frisvad J.C."/>
            <person name="Nielsen K.L."/>
        </authorList>
    </citation>
    <scope>NUCLEOTIDE SEQUENCE</scope>
    <source>
        <strain evidence="5">IBT 30728</strain>
    </source>
</reference>
<evidence type="ECO:0000256" key="1">
    <source>
        <dbReference type="ARBA" id="ARBA00004613"/>
    </source>
</evidence>
<dbReference type="InterPro" id="IPR010829">
    <property type="entry name" value="Cerato-platanin"/>
</dbReference>
<proteinExistence type="inferred from homology"/>
<feature type="chain" id="PRO_5040919404" evidence="4">
    <location>
        <begin position="21"/>
        <end position="151"/>
    </location>
</feature>
<dbReference type="RefSeq" id="XP_056789433.1">
    <property type="nucleotide sequence ID" value="XM_056935561.1"/>
</dbReference>
<sequence>MKSSIANLATMLASLNIAAAAIIPIKYVERGGSASLSYDPVYDNAASSLNIAACGSVLSHKYATFGDLPGFPHVGGALTISGTGSAKCGTCYQLHFSGNGVDNTITVLGIDTAPAGFNIGLQAMNDLTGGQAEQLGRVQVTWTEVDVSECS</sequence>
<evidence type="ECO:0000256" key="4">
    <source>
        <dbReference type="SAM" id="SignalP"/>
    </source>
</evidence>
<dbReference type="Gene3D" id="2.40.40.10">
    <property type="entry name" value="RlpA-like domain"/>
    <property type="match status" value="1"/>
</dbReference>
<dbReference type="Proteomes" id="UP001148312">
    <property type="component" value="Unassembled WGS sequence"/>
</dbReference>
<accession>A0A9X0BTZ2</accession>
<dbReference type="GeneID" id="81625810"/>
<comment type="similarity">
    <text evidence="2">Belongs to the cerato-platanin family.</text>
</comment>
<name>A0A9X0BTZ2_9EURO</name>
<feature type="signal peptide" evidence="4">
    <location>
        <begin position="1"/>
        <end position="20"/>
    </location>
</feature>
<keyword evidence="3" id="KW-0964">Secreted</keyword>
<dbReference type="InterPro" id="IPR036908">
    <property type="entry name" value="RlpA-like_sf"/>
</dbReference>
<comment type="subcellular location">
    <subcellularLocation>
        <location evidence="1">Secreted</location>
    </subcellularLocation>
</comment>
<dbReference type="GO" id="GO:0005576">
    <property type="term" value="C:extracellular region"/>
    <property type="evidence" value="ECO:0007669"/>
    <property type="project" value="UniProtKB-SubCell"/>
</dbReference>
<evidence type="ECO:0000313" key="6">
    <source>
        <dbReference type="Proteomes" id="UP001148312"/>
    </source>
</evidence>
<keyword evidence="6" id="KW-1185">Reference proteome</keyword>